<evidence type="ECO:0000259" key="1">
    <source>
        <dbReference type="Pfam" id="PF01030"/>
    </source>
</evidence>
<evidence type="ECO:0000313" key="2">
    <source>
        <dbReference type="EMBL" id="ULT86216.1"/>
    </source>
</evidence>
<dbReference type="AlphaFoldDB" id="A0AAE8ZTG9"/>
<feature type="domain" description="Receptor L-domain" evidence="1">
    <location>
        <begin position="170"/>
        <end position="277"/>
    </location>
</feature>
<dbReference type="PANTHER" id="PTHR21662">
    <property type="entry name" value="RECEPTOR PROTEIN-TYROSINE KINASE"/>
    <property type="match status" value="1"/>
</dbReference>
<protein>
    <recommendedName>
        <fullName evidence="1">Receptor L-domain domain-containing protein</fullName>
    </recommendedName>
</protein>
<dbReference type="PANTHER" id="PTHR21662:SF6">
    <property type="entry name" value="RECEPTOR L-DOMAIN DOMAIN-CONTAINING PROTEIN"/>
    <property type="match status" value="1"/>
</dbReference>
<proteinExistence type="predicted"/>
<dbReference type="SUPFAM" id="SSF52058">
    <property type="entry name" value="L domain-like"/>
    <property type="match status" value="3"/>
</dbReference>
<dbReference type="InterPro" id="IPR036941">
    <property type="entry name" value="Rcpt_L-dom_sf"/>
</dbReference>
<dbReference type="EMBL" id="CP090895">
    <property type="protein sequence ID" value="ULT86216.1"/>
    <property type="molecule type" value="Genomic_DNA"/>
</dbReference>
<reference evidence="2 3" key="1">
    <citation type="submission" date="2022-02" db="EMBL/GenBank/DDBJ databases">
        <title>Chromosome-level reference genomes for two strains of Caenorhabditis briggsae: an improved platform for comparative genomics.</title>
        <authorList>
            <person name="Stevens L."/>
            <person name="Andersen E.C."/>
        </authorList>
    </citation>
    <scope>NUCLEOTIDE SEQUENCE [LARGE SCALE GENOMIC DNA]</scope>
    <source>
        <strain evidence="2">QX1410_ONT</strain>
        <tissue evidence="2">Whole-organism</tissue>
    </source>
</reference>
<dbReference type="InterPro" id="IPR000494">
    <property type="entry name" value="Rcpt_L-dom"/>
</dbReference>
<accession>A0AAE8ZTG9</accession>
<dbReference type="InterPro" id="IPR053079">
    <property type="entry name" value="SPS2_domain"/>
</dbReference>
<dbReference type="Pfam" id="PF01030">
    <property type="entry name" value="Recep_L_domain"/>
    <property type="match status" value="2"/>
</dbReference>
<name>A0AAE8ZTG9_CAEBR</name>
<gene>
    <name evidence="2" type="ORF">L3Y34_006121</name>
</gene>
<dbReference type="Gene3D" id="3.80.20.20">
    <property type="entry name" value="Receptor L-domain"/>
    <property type="match status" value="2"/>
</dbReference>
<evidence type="ECO:0000313" key="3">
    <source>
        <dbReference type="Proteomes" id="UP000827892"/>
    </source>
</evidence>
<dbReference type="Proteomes" id="UP000827892">
    <property type="component" value="Chromosome V"/>
</dbReference>
<sequence length="465" mass="52408">MPTVPDPNCTFNYTEINSETAKLFPSSCYSICGLITINENTDVSFATLEKLFHRMYTLKGGLRIENTTLRSFSFLQLHGFLSFFCFPFGTRIVNNTELVDAEALENIVHVSNTSHECKMEILDNSKLDASRLCESQFHNSVQNIEVLDNGKDCGCSSGKITPRNLPDFKNCIVLFDGLVLTNMSYNSNLKSLSKIANIRGNVEIAYTNFKDLSFLKSLSKIRGNTFENLETVILDIHDNPKMKRLGLDSVSVDTLEQDWVPTMNLENLHPDFCITYQEAVSLSYVRFKNLEAKFCETEWKTDMKSCKFKSLRELESDCIIIYGNVLISSGDEEYVEKLEDTVYIFGSLTIQNSELENIRFLKMLGWIYFLHETLPVIHITNNKDLKKVSLPSIRIFARGKKDVVIEGNAPSLFRASISCLAFQSKIGANVTYNGSNCKSIDITNGGSQNSIKSGILIMLGSRILI</sequence>
<organism evidence="2 3">
    <name type="scientific">Caenorhabditis briggsae</name>
    <dbReference type="NCBI Taxonomy" id="6238"/>
    <lineage>
        <taxon>Eukaryota</taxon>
        <taxon>Metazoa</taxon>
        <taxon>Ecdysozoa</taxon>
        <taxon>Nematoda</taxon>
        <taxon>Chromadorea</taxon>
        <taxon>Rhabditida</taxon>
        <taxon>Rhabditina</taxon>
        <taxon>Rhabditomorpha</taxon>
        <taxon>Rhabditoidea</taxon>
        <taxon>Rhabditidae</taxon>
        <taxon>Peloderinae</taxon>
        <taxon>Caenorhabditis</taxon>
    </lineage>
</organism>
<feature type="domain" description="Receptor L-domain" evidence="1">
    <location>
        <begin position="317"/>
        <end position="409"/>
    </location>
</feature>